<name>A0A9W4XC32_9ASCO</name>
<feature type="transmembrane region" description="Helical" evidence="1">
    <location>
        <begin position="45"/>
        <end position="66"/>
    </location>
</feature>
<evidence type="ECO:0000256" key="1">
    <source>
        <dbReference type="SAM" id="Phobius"/>
    </source>
</evidence>
<accession>A0A9W4XC32</accession>
<keyword evidence="1" id="KW-0812">Transmembrane</keyword>
<evidence type="ECO:0008006" key="4">
    <source>
        <dbReference type="Google" id="ProtNLM"/>
    </source>
</evidence>
<dbReference type="EMBL" id="CANTUO010000005">
    <property type="protein sequence ID" value="CAI5760097.1"/>
    <property type="molecule type" value="Genomic_DNA"/>
</dbReference>
<keyword evidence="1" id="KW-0472">Membrane</keyword>
<dbReference type="OrthoDB" id="4010386at2759"/>
<reference evidence="2" key="1">
    <citation type="submission" date="2022-12" db="EMBL/GenBank/DDBJ databases">
        <authorList>
            <person name="Brejova B."/>
        </authorList>
    </citation>
    <scope>NUCLEOTIDE SEQUENCE</scope>
</reference>
<protein>
    <recommendedName>
        <fullName evidence="4">Transmembrane protein</fullName>
    </recommendedName>
</protein>
<evidence type="ECO:0000313" key="2">
    <source>
        <dbReference type="EMBL" id="CAI5760097.1"/>
    </source>
</evidence>
<dbReference type="InterPro" id="IPR012470">
    <property type="entry name" value="Pup1-like"/>
</dbReference>
<dbReference type="AlphaFoldDB" id="A0A9W4XC32"/>
<keyword evidence="3" id="KW-1185">Reference proteome</keyword>
<comment type="caution">
    <text evidence="2">The sequence shown here is derived from an EMBL/GenBank/DDBJ whole genome shotgun (WGS) entry which is preliminary data.</text>
</comment>
<gene>
    <name evidence="2" type="ORF">CANVERA_P4608</name>
</gene>
<keyword evidence="1" id="KW-1133">Transmembrane helix</keyword>
<feature type="transmembrane region" description="Helical" evidence="1">
    <location>
        <begin position="86"/>
        <end position="108"/>
    </location>
</feature>
<sequence length="209" mass="24248">MSAITNPLQRYLTPEQFDKCVSFYEADQKLNHNDRTIIASNLQKIGIISNFSGYTFGLLGFFAPTFYYRLITKGPPQPLFLLQRPILSFFIGFGSLIGSTNLLIKYLFEKQQSAKEFSDPNIENVYKLMDWKFLNAFTLYYARTSFNPMFIIRDPRLCTNESMIDQKKKHYSEVYGLGEKDQDGKHHELSMWDRIRLGHGGEISHDSAK</sequence>
<organism evidence="2 3">
    <name type="scientific">Candida verbasci</name>
    <dbReference type="NCBI Taxonomy" id="1227364"/>
    <lineage>
        <taxon>Eukaryota</taxon>
        <taxon>Fungi</taxon>
        <taxon>Dikarya</taxon>
        <taxon>Ascomycota</taxon>
        <taxon>Saccharomycotina</taxon>
        <taxon>Pichiomycetes</taxon>
        <taxon>Debaryomycetaceae</taxon>
        <taxon>Candida/Lodderomyces clade</taxon>
        <taxon>Candida</taxon>
    </lineage>
</organism>
<evidence type="ECO:0000313" key="3">
    <source>
        <dbReference type="Proteomes" id="UP001152885"/>
    </source>
</evidence>
<dbReference type="Pfam" id="PF07954">
    <property type="entry name" value="DUF1689"/>
    <property type="match status" value="1"/>
</dbReference>
<proteinExistence type="predicted"/>
<dbReference type="Proteomes" id="UP001152885">
    <property type="component" value="Unassembled WGS sequence"/>
</dbReference>